<dbReference type="PANTHER" id="PTHR45623">
    <property type="entry name" value="CHROMODOMAIN-HELICASE-DNA-BINDING PROTEIN 3-RELATED-RELATED"/>
    <property type="match status" value="1"/>
</dbReference>
<evidence type="ECO:0000256" key="8">
    <source>
        <dbReference type="ARBA" id="ARBA00022840"/>
    </source>
</evidence>
<sequence length="1464" mass="166207">MKSFALSASAGSWADVFNTVLKGEKKPLEIKGPVMTAVEVPVVSNPEEYEYLPGHFNVRYIIQEVSSDTSPEPAYLVKLESREMVTISSSRLQTLENGVDALSNFQNSRISYRKPSTEPEPESEEAEEDEEEEEEESIVSDLELDDKRPSRRAKKTRFTEFFGVISSDDEKGRKSDSSDDIIVSSRARRRAFRERPRYRETLNSDSDTSAHRGSRFSTRHRTIRRNLREVYEDDISEYEAVLSKHQKYVGAKETFEKIPSSDPFRRRHRSICEVCNIKGDSSEKGPLVFCQGCTDTYHQACLGPRTTREHLVTKVATDKFILQCRRCLGSAHAKDPKSPHQGYCTMCSKKGDMSEPLRKRLTSKQEQQLRHENGGEDPITTVGSYLINNPDNLLFRCSACHRPFHFDHLPSTSSWKCYDCLSLPGEVGAMVAWRPKNTATTKPTKVSESEREYLIKWKEKSYSHCTWMPGSWVWGYVNHAMRRAFFRSDKSQVPRMTTEEAIPDDYLRVDIIFDVKYSDEQDDLHVYGEDYEADLERLDDVDQAYMKFKGLPYEDAVWDVPPDRADTESWNNFKAAYADFAKKPYIGTPNQNSLRKHLANVRKQKFKSKDTQPKIMTGGEIMDYQRDGLNWLYYKWFKQQNSILADEMGLGKTIQVIGLLAILIQDHKCWPFLIVVPNSTCHNWRTEIKTWVPSLRAVTYYGSAQARRLAQDNEMFIRGDPDLRCHVVITSYETMVDDTSRRVLSKIPWSGLIVDEGQRLKSDKSQLYEGLSKMKFPFKVLMTGTPLQNNTKELFNLLQFCDQSKNAEELEEKYGTLSKENIPELHELIRPFFLRRTKTQVLTFLPPVAQIIVPVTMSVLQKKLYKSILAKNPQLISAIFQRNEEDEQPSKQTERHSLNNILMQLRKCLCHPFIYSKAIEERTTDPDVAHRNLVDAAGKLQLLELMLPKLQKRGHRVLVFSQFLENLDVMEDFLDGLGLPHRRLDGRMSSLEKQKMIDDYNAENSPYFAFLLSTRSGGVGINLATADTVIIMDPDFNPHQDMQALSRAHRIGQKNKVLVFQLMVRGSAEEKIMQIGKKKMVLDHVLIDRMAAEDDDGQDLESILRHGAQALFEDDDSKDVIYTSESVDKLLDRSQAEQATTPNEDSQSSEFSFARVWANDNETMDDQLHVTEDDPTMNTKTWEKILQERERAAAEEARKKAENLGRGKRKRTAVDYATEVDPSPSKPRGSREAESDVDFHGDDAVSNSDYSMEDAFDDFERPNNKVKVQAFTRVIPDLCASPPLPVPNGVGMDGQVDRRDNPCLACGCVHPIGSCQLKKAGIEHCGLCGLAHYGHARTCPHLRSDVQVSRMIEALKQSTEGPHLVALAKKYCYGIKGDLAQRERRKSSKAVGDTVSPGMAATASTGASAHPKTGIPTARQSVVDLTGYSTNGQGHPNPTPFAPDPNANDMAVYSALSSYLSERK</sequence>
<feature type="compositionally biased region" description="Acidic residues" evidence="11">
    <location>
        <begin position="119"/>
        <end position="144"/>
    </location>
</feature>
<evidence type="ECO:0000256" key="2">
    <source>
        <dbReference type="ARBA" id="ARBA00011353"/>
    </source>
</evidence>
<dbReference type="PROSITE" id="PS51194">
    <property type="entry name" value="HELICASE_CTER"/>
    <property type="match status" value="1"/>
</dbReference>
<keyword evidence="8" id="KW-0067">ATP-binding</keyword>
<feature type="region of interest" description="Disordered" evidence="11">
    <location>
        <begin position="1190"/>
        <end position="1245"/>
    </location>
</feature>
<keyword evidence="16" id="KW-1185">Reference proteome</keyword>
<accession>A0ABR4L052</accession>
<keyword evidence="4" id="KW-0547">Nucleotide-binding</keyword>
<feature type="region of interest" description="Disordered" evidence="11">
    <location>
        <begin position="1383"/>
        <end position="1448"/>
    </location>
</feature>
<comment type="subcellular location">
    <subcellularLocation>
        <location evidence="1">Nucleus</location>
    </subcellularLocation>
</comment>
<dbReference type="EMBL" id="JBFXLU010000002">
    <property type="protein sequence ID" value="KAL2857913.1"/>
    <property type="molecule type" value="Genomic_DNA"/>
</dbReference>
<evidence type="ECO:0000256" key="7">
    <source>
        <dbReference type="ARBA" id="ARBA00022833"/>
    </source>
</evidence>
<evidence type="ECO:0000259" key="14">
    <source>
        <dbReference type="PROSITE" id="PS51194"/>
    </source>
</evidence>
<dbReference type="Gene3D" id="2.40.50.40">
    <property type="match status" value="1"/>
</dbReference>
<feature type="region of interest" description="Disordered" evidence="11">
    <location>
        <begin position="110"/>
        <end position="150"/>
    </location>
</feature>
<feature type="compositionally biased region" description="Polar residues" evidence="11">
    <location>
        <begin position="1427"/>
        <end position="1436"/>
    </location>
</feature>
<dbReference type="Pfam" id="PF15446">
    <property type="entry name" value="zf-PHD-like"/>
    <property type="match status" value="1"/>
</dbReference>
<comment type="caution">
    <text evidence="15">The sequence shown here is derived from an EMBL/GenBank/DDBJ whole genome shotgun (WGS) entry which is preliminary data.</text>
</comment>
<gene>
    <name evidence="15" type="ORF">BJY01DRAFT_241992</name>
</gene>
<evidence type="ECO:0008006" key="17">
    <source>
        <dbReference type="Google" id="ProtNLM"/>
    </source>
</evidence>
<dbReference type="InterPro" id="IPR055565">
    <property type="entry name" value="DUF7141"/>
</dbReference>
<dbReference type="Pfam" id="PF23614">
    <property type="entry name" value="DUF7141"/>
    <property type="match status" value="1"/>
</dbReference>
<feature type="compositionally biased region" description="Basic and acidic residues" evidence="11">
    <location>
        <begin position="1190"/>
        <end position="1205"/>
    </location>
</feature>
<dbReference type="PROSITE" id="PS50016">
    <property type="entry name" value="ZF_PHD_2"/>
    <property type="match status" value="1"/>
</dbReference>
<dbReference type="InterPro" id="IPR014001">
    <property type="entry name" value="Helicase_ATP-bd"/>
</dbReference>
<dbReference type="Pfam" id="PF23615">
    <property type="entry name" value="Chromo_MIT1"/>
    <property type="match status" value="1"/>
</dbReference>
<evidence type="ECO:0000256" key="11">
    <source>
        <dbReference type="SAM" id="MobiDB-lite"/>
    </source>
</evidence>
<dbReference type="PANTHER" id="PTHR45623:SF17">
    <property type="entry name" value="CHROMODOMAIN-HELICASE-DNA-BINDING PROTEIN 3-RELATED"/>
    <property type="match status" value="1"/>
</dbReference>
<dbReference type="Gene3D" id="3.40.50.300">
    <property type="entry name" value="P-loop containing nucleotide triphosphate hydrolases"/>
    <property type="match status" value="1"/>
</dbReference>
<keyword evidence="5 10" id="KW-0863">Zinc-finger</keyword>
<feature type="domain" description="Helicase ATP-binding" evidence="13">
    <location>
        <begin position="633"/>
        <end position="804"/>
    </location>
</feature>
<dbReference type="SUPFAM" id="SSF54160">
    <property type="entry name" value="Chromo domain-like"/>
    <property type="match status" value="1"/>
</dbReference>
<dbReference type="InterPro" id="IPR001650">
    <property type="entry name" value="Helicase_C-like"/>
</dbReference>
<name>A0ABR4L052_9EURO</name>
<organism evidence="15 16">
    <name type="scientific">Aspergillus pseudoustus</name>
    <dbReference type="NCBI Taxonomy" id="1810923"/>
    <lineage>
        <taxon>Eukaryota</taxon>
        <taxon>Fungi</taxon>
        <taxon>Dikarya</taxon>
        <taxon>Ascomycota</taxon>
        <taxon>Pezizomycotina</taxon>
        <taxon>Eurotiomycetes</taxon>
        <taxon>Eurotiomycetidae</taxon>
        <taxon>Eurotiales</taxon>
        <taxon>Aspergillaceae</taxon>
        <taxon>Aspergillus</taxon>
        <taxon>Aspergillus subgen. Nidulantes</taxon>
    </lineage>
</organism>
<dbReference type="CDD" id="cd18793">
    <property type="entry name" value="SF2_C_SNF"/>
    <property type="match status" value="1"/>
</dbReference>
<dbReference type="SMART" id="SM00490">
    <property type="entry name" value="HELICc"/>
    <property type="match status" value="1"/>
</dbReference>
<dbReference type="Proteomes" id="UP001610446">
    <property type="component" value="Unassembled WGS sequence"/>
</dbReference>
<dbReference type="InterPro" id="IPR013083">
    <property type="entry name" value="Znf_RING/FYVE/PHD"/>
</dbReference>
<dbReference type="SMART" id="SM00249">
    <property type="entry name" value="PHD"/>
    <property type="match status" value="2"/>
</dbReference>
<feature type="compositionally biased region" description="Basic and acidic residues" evidence="11">
    <location>
        <begin position="1229"/>
        <end position="1243"/>
    </location>
</feature>
<evidence type="ECO:0000256" key="4">
    <source>
        <dbReference type="ARBA" id="ARBA00022741"/>
    </source>
</evidence>
<dbReference type="SUPFAM" id="SSF57903">
    <property type="entry name" value="FYVE/PHD zinc finger"/>
    <property type="match status" value="1"/>
</dbReference>
<keyword evidence="3" id="KW-0479">Metal-binding</keyword>
<reference evidence="15 16" key="1">
    <citation type="submission" date="2024-07" db="EMBL/GenBank/DDBJ databases">
        <title>Section-level genome sequencing and comparative genomics of Aspergillus sections Usti and Cavernicolus.</title>
        <authorList>
            <consortium name="Lawrence Berkeley National Laboratory"/>
            <person name="Nybo J.L."/>
            <person name="Vesth T.C."/>
            <person name="Theobald S."/>
            <person name="Frisvad J.C."/>
            <person name="Larsen T.O."/>
            <person name="Kjaerboelling I."/>
            <person name="Rothschild-Mancinelli K."/>
            <person name="Lyhne E.K."/>
            <person name="Kogle M.E."/>
            <person name="Barry K."/>
            <person name="Clum A."/>
            <person name="Na H."/>
            <person name="Ledsgaard L."/>
            <person name="Lin J."/>
            <person name="Lipzen A."/>
            <person name="Kuo A."/>
            <person name="Riley R."/>
            <person name="Mondo S."/>
            <person name="Labutti K."/>
            <person name="Haridas S."/>
            <person name="Pangalinan J."/>
            <person name="Salamov A.A."/>
            <person name="Simmons B.A."/>
            <person name="Magnuson J.K."/>
            <person name="Chen J."/>
            <person name="Drula E."/>
            <person name="Henrissat B."/>
            <person name="Wiebenga A."/>
            <person name="Lubbers R.J."/>
            <person name="Gomes A.C."/>
            <person name="Makela M.R."/>
            <person name="Stajich J."/>
            <person name="Grigoriev I.V."/>
            <person name="Mortensen U.H."/>
            <person name="De Vries R.P."/>
            <person name="Baker S.E."/>
            <person name="Andersen M.R."/>
        </authorList>
    </citation>
    <scope>NUCLEOTIDE SEQUENCE [LARGE SCALE GENOMIC DNA]</scope>
    <source>
        <strain evidence="15 16">CBS 123904</strain>
    </source>
</reference>
<keyword evidence="9" id="KW-0539">Nucleus</keyword>
<dbReference type="SMART" id="SM00487">
    <property type="entry name" value="DEXDc"/>
    <property type="match status" value="1"/>
</dbReference>
<feature type="domain" description="Helicase C-terminal" evidence="14">
    <location>
        <begin position="942"/>
        <end position="1094"/>
    </location>
</feature>
<keyword evidence="7" id="KW-0862">Zinc</keyword>
<dbReference type="Gene3D" id="3.30.40.10">
    <property type="entry name" value="Zinc/RING finger domain, C3HC4 (zinc finger)"/>
    <property type="match status" value="1"/>
</dbReference>
<comment type="subunit">
    <text evidence="2">Component of the NuA4 histone acetyltransferase complex.</text>
</comment>
<dbReference type="InterPro" id="IPR027417">
    <property type="entry name" value="P-loop_NTPase"/>
</dbReference>
<dbReference type="SUPFAM" id="SSF52540">
    <property type="entry name" value="P-loop containing nucleoside triphosphate hydrolases"/>
    <property type="match status" value="2"/>
</dbReference>
<protein>
    <recommendedName>
        <fullName evidence="17">PHD/FYVE-zinc-finger like domain-containing protein</fullName>
    </recommendedName>
</protein>
<evidence type="ECO:0000256" key="6">
    <source>
        <dbReference type="ARBA" id="ARBA00022801"/>
    </source>
</evidence>
<dbReference type="InterPro" id="IPR049730">
    <property type="entry name" value="SNF2/RAD54-like_C"/>
</dbReference>
<dbReference type="Gene3D" id="3.40.50.10810">
    <property type="entry name" value="Tandem AAA-ATPase domain"/>
    <property type="match status" value="1"/>
</dbReference>
<evidence type="ECO:0000256" key="5">
    <source>
        <dbReference type="ARBA" id="ARBA00022771"/>
    </source>
</evidence>
<evidence type="ECO:0000256" key="1">
    <source>
        <dbReference type="ARBA" id="ARBA00004123"/>
    </source>
</evidence>
<evidence type="ECO:0000259" key="13">
    <source>
        <dbReference type="PROSITE" id="PS51192"/>
    </source>
</evidence>
<feature type="region of interest" description="Disordered" evidence="11">
    <location>
        <begin position="355"/>
        <end position="375"/>
    </location>
</feature>
<dbReference type="InterPro" id="IPR011011">
    <property type="entry name" value="Znf_FYVE_PHD"/>
</dbReference>
<feature type="compositionally biased region" description="Low complexity" evidence="11">
    <location>
        <begin position="1398"/>
        <end position="1409"/>
    </location>
</feature>
<proteinExistence type="predicted"/>
<keyword evidence="6" id="KW-0378">Hydrolase</keyword>
<dbReference type="InterPro" id="IPR041684">
    <property type="entry name" value="Znf-PHD-like"/>
</dbReference>
<dbReference type="InterPro" id="IPR000330">
    <property type="entry name" value="SNF2_N"/>
</dbReference>
<dbReference type="InterPro" id="IPR038718">
    <property type="entry name" value="SNF2-like_sf"/>
</dbReference>
<dbReference type="Pfam" id="PF00176">
    <property type="entry name" value="SNF2-rel_dom"/>
    <property type="match status" value="1"/>
</dbReference>
<dbReference type="Pfam" id="PF18585">
    <property type="entry name" value="zf-CCCH_6"/>
    <property type="match status" value="1"/>
</dbReference>
<evidence type="ECO:0000313" key="15">
    <source>
        <dbReference type="EMBL" id="KAL2857913.1"/>
    </source>
</evidence>
<dbReference type="PROSITE" id="PS51192">
    <property type="entry name" value="HELICASE_ATP_BIND_1"/>
    <property type="match status" value="1"/>
</dbReference>
<dbReference type="InterPro" id="IPR056616">
    <property type="entry name" value="Chromo_MIT1"/>
</dbReference>
<feature type="domain" description="PHD-type" evidence="12">
    <location>
        <begin position="269"/>
        <end position="330"/>
    </location>
</feature>
<evidence type="ECO:0000259" key="12">
    <source>
        <dbReference type="PROSITE" id="PS50016"/>
    </source>
</evidence>
<evidence type="ECO:0000256" key="9">
    <source>
        <dbReference type="ARBA" id="ARBA00023242"/>
    </source>
</evidence>
<dbReference type="Pfam" id="PF00271">
    <property type="entry name" value="Helicase_C"/>
    <property type="match status" value="1"/>
</dbReference>
<evidence type="ECO:0000256" key="3">
    <source>
        <dbReference type="ARBA" id="ARBA00022723"/>
    </source>
</evidence>
<dbReference type="InterPro" id="IPR019787">
    <property type="entry name" value="Znf_PHD-finger"/>
</dbReference>
<dbReference type="InterPro" id="IPR016197">
    <property type="entry name" value="Chromo-like_dom_sf"/>
</dbReference>
<evidence type="ECO:0000256" key="10">
    <source>
        <dbReference type="PROSITE-ProRule" id="PRU00146"/>
    </source>
</evidence>
<dbReference type="InterPro" id="IPR040934">
    <property type="entry name" value="Znf-CCCH_6"/>
</dbReference>
<dbReference type="InterPro" id="IPR001965">
    <property type="entry name" value="Znf_PHD"/>
</dbReference>
<evidence type="ECO:0000313" key="16">
    <source>
        <dbReference type="Proteomes" id="UP001610446"/>
    </source>
</evidence>